<evidence type="ECO:0000313" key="9">
    <source>
        <dbReference type="Proteomes" id="UP001219901"/>
    </source>
</evidence>
<dbReference type="InterPro" id="IPR029061">
    <property type="entry name" value="THDP-binding"/>
</dbReference>
<dbReference type="GO" id="GO:0009099">
    <property type="term" value="P:L-valine biosynthetic process"/>
    <property type="evidence" value="ECO:0007669"/>
    <property type="project" value="TreeGrafter"/>
</dbReference>
<dbReference type="PANTHER" id="PTHR18968:SF13">
    <property type="entry name" value="ACETOLACTATE SYNTHASE CATALYTIC SUBUNIT, MITOCHONDRIAL"/>
    <property type="match status" value="1"/>
</dbReference>
<dbReference type="Gene3D" id="3.40.50.1220">
    <property type="entry name" value="TPP-binding domain"/>
    <property type="match status" value="1"/>
</dbReference>
<dbReference type="InterPro" id="IPR011766">
    <property type="entry name" value="TPP_enzyme_TPP-bd"/>
</dbReference>
<dbReference type="Proteomes" id="UP001321249">
    <property type="component" value="Unassembled WGS sequence"/>
</dbReference>
<organism evidence="8 9">
    <name type="scientific">Candidatus Lucifugimonas marina</name>
    <dbReference type="NCBI Taxonomy" id="3038979"/>
    <lineage>
        <taxon>Bacteria</taxon>
        <taxon>Bacillati</taxon>
        <taxon>Chloroflexota</taxon>
        <taxon>Dehalococcoidia</taxon>
        <taxon>SAR202 cluster</taxon>
        <taxon>Candidatus Lucifugimonadales</taxon>
        <taxon>Candidatus Lucifugimonadaceae</taxon>
        <taxon>Candidatus Lucifugimonas</taxon>
    </lineage>
</organism>
<evidence type="ECO:0000256" key="1">
    <source>
        <dbReference type="ARBA" id="ARBA00007812"/>
    </source>
</evidence>
<dbReference type="Proteomes" id="UP001219901">
    <property type="component" value="Chromosome"/>
</dbReference>
<proteinExistence type="inferred from homology"/>
<dbReference type="AlphaFoldDB" id="A0AAJ5ZDK4"/>
<dbReference type="GO" id="GO:0050660">
    <property type="term" value="F:flavin adenine dinucleotide binding"/>
    <property type="evidence" value="ECO:0007669"/>
    <property type="project" value="TreeGrafter"/>
</dbReference>
<evidence type="ECO:0000256" key="2">
    <source>
        <dbReference type="ARBA" id="ARBA00023052"/>
    </source>
</evidence>
<dbReference type="InterPro" id="IPR029035">
    <property type="entry name" value="DHS-like_NAD/FAD-binding_dom"/>
</dbReference>
<evidence type="ECO:0000313" key="8">
    <source>
        <dbReference type="EMBL" id="WFG39462.1"/>
    </source>
</evidence>
<dbReference type="Pfam" id="PF00205">
    <property type="entry name" value="TPP_enzyme_M"/>
    <property type="match status" value="1"/>
</dbReference>
<reference evidence="9 10" key="1">
    <citation type="submission" date="2019-11" db="EMBL/GenBank/DDBJ databases">
        <authorList>
            <person name="Cho J.-C."/>
        </authorList>
    </citation>
    <scope>NUCLEOTIDE SEQUENCE [LARGE SCALE GENOMIC DNA]</scope>
    <source>
        <strain evidence="8 9">JH1073</strain>
        <strain evidence="7 10">JH702</strain>
    </source>
</reference>
<dbReference type="SUPFAM" id="SSF52518">
    <property type="entry name" value="Thiamin diphosphate-binding fold (THDP-binding)"/>
    <property type="match status" value="2"/>
</dbReference>
<dbReference type="EMBL" id="WMBE01000001">
    <property type="protein sequence ID" value="MDG0865806.1"/>
    <property type="molecule type" value="Genomic_DNA"/>
</dbReference>
<gene>
    <name evidence="7" type="ORF">GKO46_01800</name>
    <name evidence="8" type="ORF">GKO48_07465</name>
</gene>
<feature type="domain" description="Thiamine pyrophosphate enzyme central" evidence="4">
    <location>
        <begin position="185"/>
        <end position="318"/>
    </location>
</feature>
<dbReference type="PANTHER" id="PTHR18968">
    <property type="entry name" value="THIAMINE PYROPHOSPHATE ENZYMES"/>
    <property type="match status" value="1"/>
</dbReference>
<keyword evidence="2 3" id="KW-0786">Thiamine pyrophosphate</keyword>
<dbReference type="Pfam" id="PF02775">
    <property type="entry name" value="TPP_enzyme_C"/>
    <property type="match status" value="1"/>
</dbReference>
<dbReference type="GO" id="GO:0030976">
    <property type="term" value="F:thiamine pyrophosphate binding"/>
    <property type="evidence" value="ECO:0007669"/>
    <property type="project" value="InterPro"/>
</dbReference>
<evidence type="ECO:0000259" key="6">
    <source>
        <dbReference type="Pfam" id="PF02776"/>
    </source>
</evidence>
<accession>A0AAJ5ZDK4</accession>
<feature type="domain" description="Thiamine pyrophosphate enzyme TPP-binding" evidence="5">
    <location>
        <begin position="392"/>
        <end position="533"/>
    </location>
</feature>
<dbReference type="GO" id="GO:0005948">
    <property type="term" value="C:acetolactate synthase complex"/>
    <property type="evidence" value="ECO:0007669"/>
    <property type="project" value="TreeGrafter"/>
</dbReference>
<sequence>MNGTEFIAQILKQEGVNEMTCFPSNALIEEASKQGIRPVMFRHERGAIMAADGYSRMNNGNKFGVVAMQHAAGAENSMGGLSQAFGDNVPILVLPGGYPIEQRHVRPNFSARDNWAGVTKSVQTIDTPSQIKDVMRRAFSDLRNGNGGPVVVEMTLDVCAMEVPEDALNYQSPSVGRSVPSKTDIQDAVKTLLAADRPMIWAGAGVLMAQASPELAEFAALTDIPVFTTMEGKSAYDERLPLSLGAGSGATTGPAFEWINESDVVIGIGTSLSQNNYTRKVPAGKKSVIHNTINPEDINKGTPSDIGLIGDAKLTLAAMIDEVKAQIGEGGRDTGVASHIATVKEKWMAEWSPILNSNEAPLNPYRVINEINKNLDHENSVVTHDAGGPRDCMVPFYTATTPNSYIGWGKTTHLGFGIPLMIGAKLADPSKFCLNYMGDGAWGMSGTDTAAAARMNLPITTVLLNNGGMATYPGGFPTAREQYDVSFMDGNYAQITEGMGGVGLEVSQPEELGPAILKARQLNDEGKTVLIDVKSNFESRKSFFGR</sequence>
<evidence type="ECO:0000259" key="4">
    <source>
        <dbReference type="Pfam" id="PF00205"/>
    </source>
</evidence>
<dbReference type="Gene3D" id="3.40.50.970">
    <property type="match status" value="2"/>
</dbReference>
<dbReference type="InterPro" id="IPR012000">
    <property type="entry name" value="Thiamin_PyroP_enz_cen_dom"/>
</dbReference>
<feature type="domain" description="Thiamine pyrophosphate enzyme N-terminal TPP-binding" evidence="6">
    <location>
        <begin position="1"/>
        <end position="104"/>
    </location>
</feature>
<dbReference type="Pfam" id="PF02776">
    <property type="entry name" value="TPP_enzyme_N"/>
    <property type="match status" value="1"/>
</dbReference>
<keyword evidence="9" id="KW-1185">Reference proteome</keyword>
<comment type="similarity">
    <text evidence="1 3">Belongs to the TPP enzyme family.</text>
</comment>
<dbReference type="InterPro" id="IPR045229">
    <property type="entry name" value="TPP_enz"/>
</dbReference>
<name>A0AAJ5ZDK4_9CHLR</name>
<protein>
    <submittedName>
        <fullName evidence="8">Thiamine pyrophosphate-requiring protein</fullName>
    </submittedName>
</protein>
<dbReference type="EMBL" id="CP046147">
    <property type="protein sequence ID" value="WFG39462.1"/>
    <property type="molecule type" value="Genomic_DNA"/>
</dbReference>
<reference evidence="9" key="3">
    <citation type="submission" date="2023-06" db="EMBL/GenBank/DDBJ databases">
        <title>Pangenomics reveal diversification of enzyme families and niche specialization in globally abundant SAR202 bacteria.</title>
        <authorList>
            <person name="Saw J.H.W."/>
        </authorList>
    </citation>
    <scope>NUCLEOTIDE SEQUENCE [LARGE SCALE GENOMIC DNA]</scope>
    <source>
        <strain evidence="9">JH1073</strain>
    </source>
</reference>
<dbReference type="GO" id="GO:0000287">
    <property type="term" value="F:magnesium ion binding"/>
    <property type="evidence" value="ECO:0007669"/>
    <property type="project" value="InterPro"/>
</dbReference>
<evidence type="ECO:0000313" key="10">
    <source>
        <dbReference type="Proteomes" id="UP001321249"/>
    </source>
</evidence>
<dbReference type="RefSeq" id="WP_342823183.1">
    <property type="nucleotide sequence ID" value="NZ_CP046146.1"/>
</dbReference>
<evidence type="ECO:0000259" key="5">
    <source>
        <dbReference type="Pfam" id="PF02775"/>
    </source>
</evidence>
<dbReference type="InterPro" id="IPR012001">
    <property type="entry name" value="Thiamin_PyroP_enz_TPP-bd_dom"/>
</dbReference>
<evidence type="ECO:0000256" key="3">
    <source>
        <dbReference type="RuleBase" id="RU362132"/>
    </source>
</evidence>
<dbReference type="CDD" id="cd07035">
    <property type="entry name" value="TPP_PYR_POX_like"/>
    <property type="match status" value="1"/>
</dbReference>
<reference evidence="8" key="2">
    <citation type="journal article" date="2023" name="Nat. Commun.">
        <title>Cultivation of marine bacteria of the SAR202 clade.</title>
        <authorList>
            <person name="Lim Y."/>
            <person name="Seo J.H."/>
            <person name="Giovannoni S.J."/>
            <person name="Kang I."/>
            <person name="Cho J.C."/>
        </authorList>
    </citation>
    <scope>NUCLEOTIDE SEQUENCE</scope>
    <source>
        <strain evidence="8">JH1073</strain>
    </source>
</reference>
<dbReference type="GO" id="GO:0003984">
    <property type="term" value="F:acetolactate synthase activity"/>
    <property type="evidence" value="ECO:0007669"/>
    <property type="project" value="TreeGrafter"/>
</dbReference>
<evidence type="ECO:0000313" key="7">
    <source>
        <dbReference type="EMBL" id="MDG0865806.1"/>
    </source>
</evidence>
<dbReference type="GO" id="GO:0009097">
    <property type="term" value="P:isoleucine biosynthetic process"/>
    <property type="evidence" value="ECO:0007669"/>
    <property type="project" value="TreeGrafter"/>
</dbReference>
<dbReference type="SUPFAM" id="SSF52467">
    <property type="entry name" value="DHS-like NAD/FAD-binding domain"/>
    <property type="match status" value="1"/>
</dbReference>
<dbReference type="NCBIfam" id="NF004807">
    <property type="entry name" value="PRK06154.1"/>
    <property type="match status" value="1"/>
</dbReference>